<evidence type="ECO:0000313" key="2">
    <source>
        <dbReference type="Proteomes" id="UP000619457"/>
    </source>
</evidence>
<keyword evidence="2" id="KW-1185">Reference proteome</keyword>
<name>A0A918UKK0_9BACT</name>
<dbReference type="RefSeq" id="WP_018474048.1">
    <property type="nucleotide sequence ID" value="NZ_BMWX01000001.1"/>
</dbReference>
<proteinExistence type="predicted"/>
<sequence length="66" mass="7479">MNYDSITNDHEYEAALKKLSPIFDADPESTEGKEAGHLVNLISEYEKTHYPLSEIEVKNHTSNNSI</sequence>
<dbReference type="AlphaFoldDB" id="A0A918UKK0"/>
<comment type="caution">
    <text evidence="1">The sequence shown here is derived from an EMBL/GenBank/DDBJ whole genome shotgun (WGS) entry which is preliminary data.</text>
</comment>
<reference evidence="1" key="1">
    <citation type="journal article" date="2014" name="Int. J. Syst. Evol. Microbiol.">
        <title>Complete genome sequence of Corynebacterium casei LMG S-19264T (=DSM 44701T), isolated from a smear-ripened cheese.</title>
        <authorList>
            <consortium name="US DOE Joint Genome Institute (JGI-PGF)"/>
            <person name="Walter F."/>
            <person name="Albersmeier A."/>
            <person name="Kalinowski J."/>
            <person name="Ruckert C."/>
        </authorList>
    </citation>
    <scope>NUCLEOTIDE SEQUENCE</scope>
    <source>
        <strain evidence="1">KCTC 12368</strain>
    </source>
</reference>
<evidence type="ECO:0000313" key="1">
    <source>
        <dbReference type="EMBL" id="GGZ17091.1"/>
    </source>
</evidence>
<evidence type="ECO:0008006" key="3">
    <source>
        <dbReference type="Google" id="ProtNLM"/>
    </source>
</evidence>
<dbReference type="Proteomes" id="UP000619457">
    <property type="component" value="Unassembled WGS sequence"/>
</dbReference>
<dbReference type="EMBL" id="BMWX01000001">
    <property type="protein sequence ID" value="GGZ17091.1"/>
    <property type="molecule type" value="Genomic_DNA"/>
</dbReference>
<gene>
    <name evidence="1" type="ORF">GCM10007049_06850</name>
</gene>
<protein>
    <recommendedName>
        <fullName evidence="3">HTH-type transcriptional regulator / antitoxin HigA</fullName>
    </recommendedName>
</protein>
<accession>A0A918UKK0</accession>
<organism evidence="1 2">
    <name type="scientific">Echinicola pacifica</name>
    <dbReference type="NCBI Taxonomy" id="346377"/>
    <lineage>
        <taxon>Bacteria</taxon>
        <taxon>Pseudomonadati</taxon>
        <taxon>Bacteroidota</taxon>
        <taxon>Cytophagia</taxon>
        <taxon>Cytophagales</taxon>
        <taxon>Cyclobacteriaceae</taxon>
        <taxon>Echinicola</taxon>
    </lineage>
</organism>
<reference evidence="1" key="2">
    <citation type="submission" date="2020-09" db="EMBL/GenBank/DDBJ databases">
        <authorList>
            <person name="Sun Q."/>
            <person name="Kim S."/>
        </authorList>
    </citation>
    <scope>NUCLEOTIDE SEQUENCE</scope>
    <source>
        <strain evidence="1">KCTC 12368</strain>
    </source>
</reference>